<protein>
    <recommendedName>
        <fullName evidence="2">Fibronectin type-III domain-containing protein</fullName>
    </recommendedName>
</protein>
<keyword evidence="4" id="KW-1185">Reference proteome</keyword>
<dbReference type="EMBL" id="MCFN01000097">
    <property type="protein sequence ID" value="OXB65321.1"/>
    <property type="molecule type" value="Genomic_DNA"/>
</dbReference>
<feature type="domain" description="Fibronectin type-III" evidence="2">
    <location>
        <begin position="100"/>
        <end position="188"/>
    </location>
</feature>
<dbReference type="FunFam" id="2.60.40.10:FF:002916">
    <property type="entry name" value="Usherin"/>
    <property type="match status" value="1"/>
</dbReference>
<evidence type="ECO:0000313" key="3">
    <source>
        <dbReference type="EMBL" id="OXB65321.1"/>
    </source>
</evidence>
<feature type="domain" description="Fibronectin type-III" evidence="2">
    <location>
        <begin position="1156"/>
        <end position="1249"/>
    </location>
</feature>
<feature type="domain" description="Fibronectin type-III" evidence="2">
    <location>
        <begin position="1251"/>
        <end position="1337"/>
    </location>
</feature>
<evidence type="ECO:0000259" key="2">
    <source>
        <dbReference type="PROSITE" id="PS50853"/>
    </source>
</evidence>
<dbReference type="InterPro" id="IPR013783">
    <property type="entry name" value="Ig-like_fold"/>
</dbReference>
<dbReference type="InterPro" id="IPR050713">
    <property type="entry name" value="RTP_Phos/Ushers"/>
</dbReference>
<name>A0A226NCP1_CALSU</name>
<dbReference type="PROSITE" id="PS50853">
    <property type="entry name" value="FN3"/>
    <property type="match status" value="11"/>
</dbReference>
<evidence type="ECO:0000256" key="1">
    <source>
        <dbReference type="SAM" id="MobiDB-lite"/>
    </source>
</evidence>
<feature type="region of interest" description="Disordered" evidence="1">
    <location>
        <begin position="277"/>
        <end position="304"/>
    </location>
</feature>
<evidence type="ECO:0000313" key="4">
    <source>
        <dbReference type="Proteomes" id="UP000198323"/>
    </source>
</evidence>
<dbReference type="FunFam" id="2.60.40.10:FF:001379">
    <property type="entry name" value="Usherin"/>
    <property type="match status" value="1"/>
</dbReference>
<dbReference type="InterPro" id="IPR036116">
    <property type="entry name" value="FN3_sf"/>
</dbReference>
<feature type="domain" description="Fibronectin type-III" evidence="2">
    <location>
        <begin position="3"/>
        <end position="97"/>
    </location>
</feature>
<proteinExistence type="predicted"/>
<accession>A0A226NCP1</accession>
<feature type="non-terminal residue" evidence="3">
    <location>
        <position position="1"/>
    </location>
</feature>
<dbReference type="STRING" id="9009.A0A226NCP1"/>
<dbReference type="InterPro" id="IPR003961">
    <property type="entry name" value="FN3_dom"/>
</dbReference>
<feature type="domain" description="Fibronectin type-III" evidence="2">
    <location>
        <begin position="493"/>
        <end position="584"/>
    </location>
</feature>
<dbReference type="CDD" id="cd00063">
    <property type="entry name" value="FN3"/>
    <property type="match status" value="12"/>
</dbReference>
<dbReference type="FunFam" id="2.60.40.10:FF:000991">
    <property type="entry name" value="Usherin"/>
    <property type="match status" value="1"/>
</dbReference>
<dbReference type="Gene3D" id="2.60.40.10">
    <property type="entry name" value="Immunoglobulins"/>
    <property type="match status" value="14"/>
</dbReference>
<feature type="compositionally biased region" description="Polar residues" evidence="1">
    <location>
        <begin position="277"/>
        <end position="287"/>
    </location>
</feature>
<organism evidence="3 4">
    <name type="scientific">Callipepla squamata</name>
    <name type="common">Scaled quail</name>
    <dbReference type="NCBI Taxonomy" id="9009"/>
    <lineage>
        <taxon>Eukaryota</taxon>
        <taxon>Metazoa</taxon>
        <taxon>Chordata</taxon>
        <taxon>Craniata</taxon>
        <taxon>Vertebrata</taxon>
        <taxon>Euteleostomi</taxon>
        <taxon>Archelosauria</taxon>
        <taxon>Archosauria</taxon>
        <taxon>Dinosauria</taxon>
        <taxon>Saurischia</taxon>
        <taxon>Theropoda</taxon>
        <taxon>Coelurosauria</taxon>
        <taxon>Aves</taxon>
        <taxon>Neognathae</taxon>
        <taxon>Galloanserae</taxon>
        <taxon>Galliformes</taxon>
        <taxon>Odontophoridae</taxon>
        <taxon>Callipepla</taxon>
    </lineage>
</organism>
<dbReference type="InterPro" id="IPR056601">
    <property type="entry name" value="Galaxin_dom"/>
</dbReference>
<dbReference type="OrthoDB" id="5984158at2759"/>
<dbReference type="SMART" id="SM00060">
    <property type="entry name" value="FN3"/>
    <property type="match status" value="12"/>
</dbReference>
<dbReference type="FunFam" id="2.60.40.10:FF:001023">
    <property type="entry name" value="usherin"/>
    <property type="match status" value="1"/>
</dbReference>
<feature type="domain" description="Fibronectin type-III" evidence="2">
    <location>
        <begin position="389"/>
        <end position="489"/>
    </location>
</feature>
<dbReference type="FunFam" id="2.60.40.10:FF:000915">
    <property type="entry name" value="Usherin"/>
    <property type="match status" value="1"/>
</dbReference>
<dbReference type="Pfam" id="PF24748">
    <property type="entry name" value="Galaxin_repeat"/>
    <property type="match status" value="1"/>
</dbReference>
<dbReference type="SUPFAM" id="SSF49265">
    <property type="entry name" value="Fibronectin type III"/>
    <property type="match status" value="8"/>
</dbReference>
<feature type="domain" description="Fibronectin type-III" evidence="2">
    <location>
        <begin position="1068"/>
        <end position="1155"/>
    </location>
</feature>
<dbReference type="Pfam" id="PF00041">
    <property type="entry name" value="fn3"/>
    <property type="match status" value="6"/>
</dbReference>
<dbReference type="FunFam" id="2.60.40.10:FF:001135">
    <property type="entry name" value="Usherin"/>
    <property type="match status" value="1"/>
</dbReference>
<dbReference type="FunFam" id="2.60.40.10:FF:001037">
    <property type="entry name" value="Usherin"/>
    <property type="match status" value="1"/>
</dbReference>
<feature type="domain" description="Fibronectin type-III" evidence="2">
    <location>
        <begin position="588"/>
        <end position="677"/>
    </location>
</feature>
<reference evidence="3 4" key="1">
    <citation type="submission" date="2016-07" db="EMBL/GenBank/DDBJ databases">
        <title>Disparate Historic Effective Population Sizes Predicted by Modern Levels of Genome Diversity for the Scaled Quail (Callipepla squamata) and the Northern Bobwhite (Colinus virginianus): Inferences from First and Second Generation Draft Genome Assemblies for Sympatric New World Quail.</title>
        <authorList>
            <person name="Oldeschulte D.L."/>
            <person name="Halley Y.A."/>
            <person name="Bhattarai E.K."/>
            <person name="Brashear W.A."/>
            <person name="Hill J."/>
            <person name="Metz R.P."/>
            <person name="Johnson C.D."/>
            <person name="Rollins D."/>
            <person name="Peterson M.J."/>
            <person name="Bickhart D.M."/>
            <person name="Decker J.E."/>
            <person name="Seabury C.M."/>
        </authorList>
    </citation>
    <scope>NUCLEOTIDE SEQUENCE [LARGE SCALE GENOMIC DNA]</scope>
    <source>
        <strain evidence="3 4">Texas</strain>
        <tissue evidence="3">Leg muscle</tissue>
    </source>
</reference>
<dbReference type="Proteomes" id="UP000198323">
    <property type="component" value="Unassembled WGS sequence"/>
</dbReference>
<dbReference type="PANTHER" id="PTHR46957">
    <property type="entry name" value="CYTOKINE RECEPTOR"/>
    <property type="match status" value="1"/>
</dbReference>
<dbReference type="PANTHER" id="PTHR46957:SF7">
    <property type="entry name" value="USHERIN"/>
    <property type="match status" value="1"/>
</dbReference>
<dbReference type="FunFam" id="2.60.40.10:FF:002683">
    <property type="entry name" value="Predicted protein"/>
    <property type="match status" value="1"/>
</dbReference>
<sequence>PDGVMPPRLSSATPTSLQVVWSTPVRNNAPGAPSYRLQMRQRHSAGDILELLSSPTASLQHSIKDLQPYTEYEVRVVASNGYGHAYSNWTSMTTAEDKPGPLDPPLLLNATSRAASITWQHPLKKNGIITHYNIYQNGELCATVSGASSNYTIENLHPYTVYEFQVEGCTYKGCSLSPKTPAFRTLPDAPEGISAPELYSDTPTSVVISWQLPDRPNGLMENLTIERRVKGTKQISTVVTLPFSQSMSYVDQSTALSPWQKFEYRILMSTVNGGMNSSSWSEVTTRPSRPAGVQTPDAEVQGPHSVKVSWKPPLIQNGEILNYEIRMPDPRIVIAGNSATTLSYLVTNLLPYTNYSITVIACSGGNGLLGGCTESLPTSVTTPATAPEGISPLSVTPISESFIAISWQPPLRPNGPHLRYELLRRKIQQPLASNPPEDLNLWHNIYSGTQWFYEDKGLSRYTTYGYKLVVHNEVGYTSSEEVIATTLAGLPEKGSILIARAVNHTAVEVEWSKPTLQDLQGDVEYYILSLNSTADGRSLRIQADENYMVIGDLQPNTEYQIFFQVFNGAHSINSEVVHVITSDGEPEGMFPPEVVIINSTAVRVIWTSPSNPNGVVTEYYIYVNNKQYKTGMNEPGSFLLADLSPFTVYDIQIEACTVYACVRSNGTQITTVEDEPEQLSAPVIHVIGSRSLQINWVSPGQPNGIILGYEVLRKAFKRCIPASRNSRNTGICIPLECKKHENVCGEVCYHPEMKVCCNGILHDNKPGFQCCEDKYIPFILNSPGVCCGGQIHAVQPKHQCCGGYYTRVLAGEVCCSDKEQNRVSVGIGDSCCHGMPYSTSGNQICCGGSLHDSYSQQCCGGEVISTDLVCCGDEEKGTAYKAHTGMFCCGQEYVNVSDTICCSGSSGESLAHVRKNDQVPVKCCETELIPKNEECCNGVGYNPLKYVCSDKISAGMMMKVKEECKANALCPLSMEKTAHCGKCDFDPRENICAWIKSSQSATVAEIKKSLCPVEEETVYTGSPNQYSFTDLNLEPFVTYEYRVAAWNSHGRGFSEISRAVTKQDVPQGVSPPKWAKVDNREDMILLNWEEPLQPNGLIIHYIILRNGIERFRGTEMSFRDTSGIQPYHEYSYQLRACTVVGCADSSKVVAVTVQGVPESVQPPDISALNSTALRLSWIAPKKPNGIIREYQISQVGKGLIYSDTGSRMHHTVSGLQPYTNYSFLLTACTSAGCVSSQPLSGQTLQAAPLGVWPKPHHIIVSSTEVEIYWSEPKIPNGLITQYRLFRDEEQIFLGGSRDLNFTDANLQPNSRYIYQLEASTWGGSNTSDKYVIQTPEGTPEKIHIPYNVTVIDAYSIFLAWDMPGIFTVDKPLEYNVLLNASSPTLLVKPAGRAHFAFVGGLDPFTLYEIRIQACQNETLISKQTYGFVGGCGVGGRTYARTAEASPIELNPPTVKAKGSALIEVKWEPPKKPNGIITNYFVHR</sequence>
<comment type="caution">
    <text evidence="3">The sequence shown here is derived from an EMBL/GenBank/DDBJ whole genome shotgun (WGS) entry which is preliminary data.</text>
</comment>
<feature type="domain" description="Fibronectin type-III" evidence="2">
    <location>
        <begin position="289"/>
        <end position="385"/>
    </location>
</feature>
<dbReference type="FunFam" id="2.60.40.10:FF:001255">
    <property type="entry name" value="usherin"/>
    <property type="match status" value="1"/>
</dbReference>
<gene>
    <name evidence="3" type="ORF">ASZ78_002513</name>
</gene>
<feature type="domain" description="Fibronectin type-III" evidence="2">
    <location>
        <begin position="189"/>
        <end position="288"/>
    </location>
</feature>
<dbReference type="FunFam" id="2.60.40.10:FF:000819">
    <property type="entry name" value="Usherin"/>
    <property type="match status" value="1"/>
</dbReference>
<feature type="domain" description="Fibronectin type-III" evidence="2">
    <location>
        <begin position="1448"/>
        <end position="1483"/>
    </location>
</feature>